<sequence length="339" mass="37404">MNKGNFGTLQDGRSAQWLEIENDKLRVRVSDYGATLVSLWVKDAQLDAVLGFDQVDGYQQSVKYMGAMIGRVANRIKDGQFTLDGQVYTLYRNDKGNTLHGGQEGFDAKLWTVREHTSQTVTLELVSPAGDEGFPGELTVTVTYALAGSRLSITTRTRTTAATPVSLTNHAYFSLNGQHPSLDGHWIQVDADEIGLLDPNGCTRPETLEVEGTVFDLRQPKRLTEILNQHHSQLEIAGGLDHNYVLNGVGFRPVASLVKGGLTMRVLSDMPDMHVYTANFLNSEVGRNGTRYTPHCAVCFETQYYPNSVNDPSKISCILNPGITAEHCTAFEFDQEDQA</sequence>
<dbReference type="InterPro" id="IPR047215">
    <property type="entry name" value="Galactose_mutarotase-like"/>
</dbReference>
<feature type="active site" description="Proton acceptor" evidence="6">
    <location>
        <position position="301"/>
    </location>
</feature>
<dbReference type="EC" id="5.1.3.3" evidence="5"/>
<dbReference type="Gene3D" id="2.70.98.10">
    <property type="match status" value="1"/>
</dbReference>
<dbReference type="GO" id="GO:0004034">
    <property type="term" value="F:aldose 1-epimerase activity"/>
    <property type="evidence" value="ECO:0007669"/>
    <property type="project" value="UniProtKB-EC"/>
</dbReference>
<dbReference type="InterPro" id="IPR011013">
    <property type="entry name" value="Gal_mutarotase_sf_dom"/>
</dbReference>
<feature type="binding site" evidence="8">
    <location>
        <begin position="170"/>
        <end position="172"/>
    </location>
    <ligand>
        <name>beta-D-galactose</name>
        <dbReference type="ChEBI" id="CHEBI:27667"/>
    </ligand>
</feature>
<dbReference type="GO" id="GO:0030246">
    <property type="term" value="F:carbohydrate binding"/>
    <property type="evidence" value="ECO:0007669"/>
    <property type="project" value="InterPro"/>
</dbReference>
<reference evidence="9 10" key="1">
    <citation type="submission" date="2018-08" db="EMBL/GenBank/DDBJ databases">
        <title>A genome reference for cultivated species of the human gut microbiota.</title>
        <authorList>
            <person name="Zou Y."/>
            <person name="Xue W."/>
            <person name="Luo G."/>
        </authorList>
    </citation>
    <scope>NUCLEOTIDE SEQUENCE [LARGE SCALE GENOMIC DNA]</scope>
    <source>
        <strain evidence="9 10">AF24-29</strain>
    </source>
</reference>
<dbReference type="UniPathway" id="UPA00242"/>
<evidence type="ECO:0000313" key="9">
    <source>
        <dbReference type="EMBL" id="RGR69935.1"/>
    </source>
</evidence>
<name>A0A412FP33_9FIRM</name>
<dbReference type="PIRSF" id="PIRSF005096">
    <property type="entry name" value="GALM"/>
    <property type="match status" value="1"/>
</dbReference>
<feature type="active site" description="Proton donor" evidence="6">
    <location>
        <position position="170"/>
    </location>
</feature>
<gene>
    <name evidence="9" type="ORF">DWY25_14595</name>
</gene>
<dbReference type="CDD" id="cd09019">
    <property type="entry name" value="galactose_mutarotase_like"/>
    <property type="match status" value="1"/>
</dbReference>
<evidence type="ECO:0000256" key="1">
    <source>
        <dbReference type="ARBA" id="ARBA00005028"/>
    </source>
</evidence>
<keyword evidence="4 5" id="KW-0119">Carbohydrate metabolism</keyword>
<keyword evidence="10" id="KW-1185">Reference proteome</keyword>
<comment type="caution">
    <text evidence="9">The sequence shown here is derived from an EMBL/GenBank/DDBJ whole genome shotgun (WGS) entry which is preliminary data.</text>
</comment>
<dbReference type="SUPFAM" id="SSF74650">
    <property type="entry name" value="Galactose mutarotase-like"/>
    <property type="match status" value="1"/>
</dbReference>
<dbReference type="GeneID" id="83016629"/>
<evidence type="ECO:0000256" key="4">
    <source>
        <dbReference type="ARBA" id="ARBA00023277"/>
    </source>
</evidence>
<evidence type="ECO:0000256" key="6">
    <source>
        <dbReference type="PIRSR" id="PIRSR005096-1"/>
    </source>
</evidence>
<accession>A0A412FP33</accession>
<dbReference type="GO" id="GO:0033499">
    <property type="term" value="P:galactose catabolic process via UDP-galactose, Leloir pathway"/>
    <property type="evidence" value="ECO:0007669"/>
    <property type="project" value="TreeGrafter"/>
</dbReference>
<dbReference type="InterPro" id="IPR014718">
    <property type="entry name" value="GH-type_carb-bd"/>
</dbReference>
<comment type="pathway">
    <text evidence="1 5">Carbohydrate metabolism; hexose metabolism.</text>
</comment>
<dbReference type="GO" id="GO:0006006">
    <property type="term" value="P:glucose metabolic process"/>
    <property type="evidence" value="ECO:0007669"/>
    <property type="project" value="TreeGrafter"/>
</dbReference>
<evidence type="ECO:0000313" key="10">
    <source>
        <dbReference type="Proteomes" id="UP000284178"/>
    </source>
</evidence>
<organism evidence="9 10">
    <name type="scientific">Holdemania filiformis</name>
    <dbReference type="NCBI Taxonomy" id="61171"/>
    <lineage>
        <taxon>Bacteria</taxon>
        <taxon>Bacillati</taxon>
        <taxon>Bacillota</taxon>
        <taxon>Erysipelotrichia</taxon>
        <taxon>Erysipelotrichales</taxon>
        <taxon>Erysipelotrichaceae</taxon>
        <taxon>Holdemania</taxon>
    </lineage>
</organism>
<dbReference type="InterPro" id="IPR008183">
    <property type="entry name" value="Aldose_1/G6P_1-epimerase"/>
</dbReference>
<evidence type="ECO:0000256" key="8">
    <source>
        <dbReference type="PIRSR" id="PIRSR005096-3"/>
    </source>
</evidence>
<comment type="catalytic activity">
    <reaction evidence="5">
        <text>alpha-D-glucose = beta-D-glucose</text>
        <dbReference type="Rhea" id="RHEA:10264"/>
        <dbReference type="ChEBI" id="CHEBI:15903"/>
        <dbReference type="ChEBI" id="CHEBI:17925"/>
        <dbReference type="EC" id="5.1.3.3"/>
    </reaction>
</comment>
<dbReference type="Pfam" id="PF01263">
    <property type="entry name" value="Aldose_epim"/>
    <property type="match status" value="1"/>
</dbReference>
<comment type="similarity">
    <text evidence="2 5">Belongs to the aldose epimerase family.</text>
</comment>
<proteinExistence type="inferred from homology"/>
<dbReference type="PANTHER" id="PTHR10091">
    <property type="entry name" value="ALDOSE-1-EPIMERASE"/>
    <property type="match status" value="1"/>
</dbReference>
<dbReference type="Proteomes" id="UP000284178">
    <property type="component" value="Unassembled WGS sequence"/>
</dbReference>
<dbReference type="NCBIfam" id="NF008277">
    <property type="entry name" value="PRK11055.1"/>
    <property type="match status" value="1"/>
</dbReference>
<dbReference type="PANTHER" id="PTHR10091:SF0">
    <property type="entry name" value="GALACTOSE MUTAROTASE"/>
    <property type="match status" value="1"/>
</dbReference>
<dbReference type="AlphaFoldDB" id="A0A412FP33"/>
<dbReference type="EMBL" id="QRUP01000022">
    <property type="protein sequence ID" value="RGR69935.1"/>
    <property type="molecule type" value="Genomic_DNA"/>
</dbReference>
<feature type="binding site" evidence="7">
    <location>
        <position position="241"/>
    </location>
    <ligand>
        <name>beta-D-galactose</name>
        <dbReference type="ChEBI" id="CHEBI:27667"/>
    </ligand>
</feature>
<evidence type="ECO:0000256" key="3">
    <source>
        <dbReference type="ARBA" id="ARBA00023235"/>
    </source>
</evidence>
<dbReference type="RefSeq" id="WP_117895853.1">
    <property type="nucleotide sequence ID" value="NZ_CABJCV010000022.1"/>
</dbReference>
<evidence type="ECO:0000256" key="2">
    <source>
        <dbReference type="ARBA" id="ARBA00006206"/>
    </source>
</evidence>
<evidence type="ECO:0000256" key="7">
    <source>
        <dbReference type="PIRSR" id="PIRSR005096-2"/>
    </source>
</evidence>
<protein>
    <recommendedName>
        <fullName evidence="5">Aldose 1-epimerase</fullName>
        <ecNumber evidence="5">5.1.3.3</ecNumber>
    </recommendedName>
</protein>
<feature type="binding site" evidence="8">
    <location>
        <begin position="74"/>
        <end position="75"/>
    </location>
    <ligand>
        <name>beta-D-galactose</name>
        <dbReference type="ChEBI" id="CHEBI:27667"/>
    </ligand>
</feature>
<dbReference type="InterPro" id="IPR015443">
    <property type="entry name" value="Aldose_1-epimerase"/>
</dbReference>
<keyword evidence="3 5" id="KW-0413">Isomerase</keyword>
<evidence type="ECO:0000256" key="5">
    <source>
        <dbReference type="PIRNR" id="PIRNR005096"/>
    </source>
</evidence>